<dbReference type="RefSeq" id="WP_422864667.1">
    <property type="nucleotide sequence ID" value="NZ_JAMSKV010000010.1"/>
</dbReference>
<dbReference type="Gene3D" id="3.40.50.450">
    <property type="match status" value="1"/>
</dbReference>
<evidence type="ECO:0000313" key="2">
    <source>
        <dbReference type="Proteomes" id="UP001524587"/>
    </source>
</evidence>
<gene>
    <name evidence="1" type="ORF">NFI95_12075</name>
</gene>
<organism evidence="1 2">
    <name type="scientific">Endosaccharibacter trunci</name>
    <dbReference type="NCBI Taxonomy" id="2812733"/>
    <lineage>
        <taxon>Bacteria</taxon>
        <taxon>Pseudomonadati</taxon>
        <taxon>Pseudomonadota</taxon>
        <taxon>Alphaproteobacteria</taxon>
        <taxon>Acetobacterales</taxon>
        <taxon>Acetobacteraceae</taxon>
        <taxon>Endosaccharibacter</taxon>
    </lineage>
</organism>
<name>A0ABT1WAP1_9PROT</name>
<proteinExistence type="predicted"/>
<dbReference type="EMBL" id="JAMSKV010000010">
    <property type="protein sequence ID" value="MCQ8279181.1"/>
    <property type="molecule type" value="Genomic_DNA"/>
</dbReference>
<sequence>MTLFAPRAGLSRATWLSLLFTAPLGPGAPAALPEAALDRTARAPDRGASPETLVAPLDGSERERLSVRAARLETLLDEWRDSGWWVLGGSDEGFPRRLRRRLGADAPALLWVQGEAGPCARGGIALVQGTDRTEAQILVSGATSIRLKNGSITIEPEGGGATALRLSPPGCEPGNEAALAETAWALADAVVVAGLSRGDSAWAGIVSLIDSGRQPVWLANMEGDAELLLRAGARPAPPDGLRASVLLAPKPSREARALMDATSVAGFAEAQAPFGAEPAAGRVKRTAHLRLVSDMGFDRAGRGRDLAGPALFDLFRDRLLVLLRGGPLGAGPIAEAMGLLREQTDLWLLRALQEQAVRFDPETTLYSAA</sequence>
<evidence type="ECO:0000313" key="1">
    <source>
        <dbReference type="EMBL" id="MCQ8279181.1"/>
    </source>
</evidence>
<protein>
    <submittedName>
        <fullName evidence="1">Uncharacterized protein</fullName>
    </submittedName>
</protein>
<keyword evidence="2" id="KW-1185">Reference proteome</keyword>
<reference evidence="1 2" key="1">
    <citation type="submission" date="2022-06" db="EMBL/GenBank/DDBJ databases">
        <title>Endosaccharibacter gen. nov., sp. nov., endophytic bacteria isolated from sugarcane.</title>
        <authorList>
            <person name="Pitiwittayakul N."/>
            <person name="Yukphan P."/>
            <person name="Charoenyingcharoen P."/>
            <person name="Tanasupawat S."/>
        </authorList>
    </citation>
    <scope>NUCLEOTIDE SEQUENCE [LARGE SCALE GENOMIC DNA]</scope>
    <source>
        <strain evidence="1 2">KSS8</strain>
    </source>
</reference>
<dbReference type="Proteomes" id="UP001524587">
    <property type="component" value="Unassembled WGS sequence"/>
</dbReference>
<comment type="caution">
    <text evidence="1">The sequence shown here is derived from an EMBL/GenBank/DDBJ whole genome shotgun (WGS) entry which is preliminary data.</text>
</comment>
<accession>A0ABT1WAP1</accession>